<dbReference type="AlphaFoldDB" id="A0A1N7IWQ5"/>
<keyword evidence="19" id="KW-1185">Reference proteome</keyword>
<proteinExistence type="inferred from homology"/>
<evidence type="ECO:0000256" key="3">
    <source>
        <dbReference type="ARBA" id="ARBA00007164"/>
    </source>
</evidence>
<sequence length="404" mass="44314">MARYRLSLSLAASAVALAALFGGAAPGYAQQAVETKAREALLLDYETGTVLLNKNADERMPPSSMSKLMTAVMIFDRLKEGSLSLDEKFRVSQNAWKTGGAASGSSTMFLHPNQEVRVEDLLRGIIIQSGNDACITVAENLLGTEAAFAEAMNRRAKEIGLTGSHFMNATGLPDENHYMTPRDLAKLARFIMERFPEYFSIYSEKEFSYNNIRQHNRNPLLYTMPGADGMKTGHTSVAGYGLTATAKIDDRRQILVINGLDTMAARSDEAQKLMDWGFRNFENRTLFTKGEVVNTADVWLGDMDEVQLVADHDLRFTLPRRAAQNLDVKVVYNGPIPAPITKGQPIARLVVNGTDMPTPLEVPLVAATDVDRLGFFGRLGAAAQHLIFGHAQKQIESVASAVKQ</sequence>
<dbReference type="GO" id="GO:0008360">
    <property type="term" value="P:regulation of cell shape"/>
    <property type="evidence" value="ECO:0007669"/>
    <property type="project" value="UniProtKB-KW"/>
</dbReference>
<comment type="catalytic activity">
    <reaction evidence="12">
        <text>Preferential cleavage: (Ac)2-L-Lys-D-Ala-|-D-Ala. Also transpeptidation of peptidyl-alanyl moieties that are N-acyl substituents of D-alanine.</text>
        <dbReference type="EC" id="3.4.16.4"/>
    </reaction>
</comment>
<keyword evidence="9" id="KW-0133">Cell shape</keyword>
<evidence type="ECO:0000256" key="7">
    <source>
        <dbReference type="ARBA" id="ARBA00022729"/>
    </source>
</evidence>
<evidence type="ECO:0000256" key="15">
    <source>
        <dbReference type="RuleBase" id="RU004016"/>
    </source>
</evidence>
<evidence type="ECO:0000256" key="12">
    <source>
        <dbReference type="ARBA" id="ARBA00034000"/>
    </source>
</evidence>
<evidence type="ECO:0000256" key="1">
    <source>
        <dbReference type="ARBA" id="ARBA00003217"/>
    </source>
</evidence>
<keyword evidence="11" id="KW-0961">Cell wall biogenesis/degradation</keyword>
<dbReference type="OrthoDB" id="9795979at2"/>
<dbReference type="SUPFAM" id="SSF69189">
    <property type="entry name" value="Penicillin-binding protein associated domain"/>
    <property type="match status" value="1"/>
</dbReference>
<feature type="signal peptide" evidence="16">
    <location>
        <begin position="1"/>
        <end position="18"/>
    </location>
</feature>
<dbReference type="GO" id="GO:0006508">
    <property type="term" value="P:proteolysis"/>
    <property type="evidence" value="ECO:0007669"/>
    <property type="project" value="UniProtKB-KW"/>
</dbReference>
<dbReference type="SUPFAM" id="SSF56601">
    <property type="entry name" value="beta-lactamase/transpeptidase-like"/>
    <property type="match status" value="1"/>
</dbReference>
<dbReference type="STRING" id="80876.SAMN05421779_101696"/>
<keyword evidence="6" id="KW-0645">Protease</keyword>
<dbReference type="InterPro" id="IPR012338">
    <property type="entry name" value="Beta-lactam/transpept-like"/>
</dbReference>
<evidence type="ECO:0000256" key="8">
    <source>
        <dbReference type="ARBA" id="ARBA00022801"/>
    </source>
</evidence>
<evidence type="ECO:0000256" key="16">
    <source>
        <dbReference type="SAM" id="SignalP"/>
    </source>
</evidence>
<feature type="active site" evidence="13">
    <location>
        <position position="129"/>
    </location>
</feature>
<evidence type="ECO:0000256" key="4">
    <source>
        <dbReference type="ARBA" id="ARBA00012448"/>
    </source>
</evidence>
<evidence type="ECO:0000256" key="11">
    <source>
        <dbReference type="ARBA" id="ARBA00023316"/>
    </source>
</evidence>
<feature type="domain" description="Peptidase S11 D-Ala-D-Ala carboxypeptidase A C-terminal" evidence="17">
    <location>
        <begin position="281"/>
        <end position="372"/>
    </location>
</feature>
<dbReference type="PANTHER" id="PTHR21581:SF6">
    <property type="entry name" value="TRAFFICKING PROTEIN PARTICLE COMPLEX SUBUNIT 12"/>
    <property type="match status" value="1"/>
</dbReference>
<dbReference type="PANTHER" id="PTHR21581">
    <property type="entry name" value="D-ALANYL-D-ALANINE CARBOXYPEPTIDASE"/>
    <property type="match status" value="1"/>
</dbReference>
<dbReference type="Proteomes" id="UP000185678">
    <property type="component" value="Unassembled WGS sequence"/>
</dbReference>
<keyword evidence="5 18" id="KW-0121">Carboxypeptidase</keyword>
<dbReference type="Pfam" id="PF00768">
    <property type="entry name" value="Peptidase_S11"/>
    <property type="match status" value="1"/>
</dbReference>
<feature type="active site" description="Proton acceptor" evidence="13">
    <location>
        <position position="67"/>
    </location>
</feature>
<evidence type="ECO:0000256" key="9">
    <source>
        <dbReference type="ARBA" id="ARBA00022960"/>
    </source>
</evidence>
<evidence type="ECO:0000256" key="5">
    <source>
        <dbReference type="ARBA" id="ARBA00022645"/>
    </source>
</evidence>
<dbReference type="EMBL" id="FTOA01000001">
    <property type="protein sequence ID" value="SIS41542.1"/>
    <property type="molecule type" value="Genomic_DNA"/>
</dbReference>
<dbReference type="Gene3D" id="2.60.410.10">
    <property type="entry name" value="D-Ala-D-Ala carboxypeptidase, C-terminal domain"/>
    <property type="match status" value="1"/>
</dbReference>
<dbReference type="GO" id="GO:0071555">
    <property type="term" value="P:cell wall organization"/>
    <property type="evidence" value="ECO:0007669"/>
    <property type="project" value="UniProtKB-KW"/>
</dbReference>
<protein>
    <recommendedName>
        <fullName evidence="4">serine-type D-Ala-D-Ala carboxypeptidase</fullName>
        <ecNumber evidence="4">3.4.16.4</ecNumber>
    </recommendedName>
</protein>
<dbReference type="PRINTS" id="PR00725">
    <property type="entry name" value="DADACBPTASE1"/>
</dbReference>
<dbReference type="Pfam" id="PF07943">
    <property type="entry name" value="PBP5_C"/>
    <property type="match status" value="1"/>
</dbReference>
<evidence type="ECO:0000313" key="18">
    <source>
        <dbReference type="EMBL" id="SIS41542.1"/>
    </source>
</evidence>
<gene>
    <name evidence="18" type="ORF">SAMN05421779_101696</name>
</gene>
<dbReference type="InterPro" id="IPR037167">
    <property type="entry name" value="Peptidase_S11_C_sf"/>
</dbReference>
<dbReference type="GO" id="GO:0009002">
    <property type="term" value="F:serine-type D-Ala-D-Ala carboxypeptidase activity"/>
    <property type="evidence" value="ECO:0007669"/>
    <property type="project" value="UniProtKB-EC"/>
</dbReference>
<reference evidence="18 19" key="1">
    <citation type="submission" date="2017-01" db="EMBL/GenBank/DDBJ databases">
        <authorList>
            <person name="Mah S.A."/>
            <person name="Swanson W.J."/>
            <person name="Moy G.W."/>
            <person name="Vacquier V.D."/>
        </authorList>
    </citation>
    <scope>NUCLEOTIDE SEQUENCE [LARGE SCALE GENOMIC DNA]</scope>
    <source>
        <strain evidence="18 19">DSM 11589</strain>
    </source>
</reference>
<dbReference type="RefSeq" id="WP_076398756.1">
    <property type="nucleotide sequence ID" value="NZ_FTOA01000001.1"/>
</dbReference>
<feature type="active site" description="Acyl-ester intermediate" evidence="13">
    <location>
        <position position="64"/>
    </location>
</feature>
<keyword evidence="8" id="KW-0378">Hydrolase</keyword>
<evidence type="ECO:0000256" key="13">
    <source>
        <dbReference type="PIRSR" id="PIRSR618044-1"/>
    </source>
</evidence>
<keyword evidence="10" id="KW-0573">Peptidoglycan synthesis</keyword>
<evidence type="ECO:0000256" key="2">
    <source>
        <dbReference type="ARBA" id="ARBA00004752"/>
    </source>
</evidence>
<feature type="binding site" evidence="14">
    <location>
        <position position="231"/>
    </location>
    <ligand>
        <name>substrate</name>
    </ligand>
</feature>
<evidence type="ECO:0000256" key="14">
    <source>
        <dbReference type="PIRSR" id="PIRSR618044-2"/>
    </source>
</evidence>
<dbReference type="InterPro" id="IPR015956">
    <property type="entry name" value="Peniciliin-bd_prot_C_sf"/>
</dbReference>
<evidence type="ECO:0000256" key="6">
    <source>
        <dbReference type="ARBA" id="ARBA00022670"/>
    </source>
</evidence>
<name>A0A1N7IWQ5_9PROT</name>
<dbReference type="Gene3D" id="3.40.710.10">
    <property type="entry name" value="DD-peptidase/beta-lactamase superfamily"/>
    <property type="match status" value="1"/>
</dbReference>
<dbReference type="InterPro" id="IPR001967">
    <property type="entry name" value="Peptidase_S11_N"/>
</dbReference>
<comment type="function">
    <text evidence="1">Removes C-terminal D-alanyl residues from sugar-peptide cell wall precursors.</text>
</comment>
<evidence type="ECO:0000313" key="19">
    <source>
        <dbReference type="Proteomes" id="UP000185678"/>
    </source>
</evidence>
<dbReference type="InterPro" id="IPR012907">
    <property type="entry name" value="Peptidase_S11_C"/>
</dbReference>
<dbReference type="SMART" id="SM00936">
    <property type="entry name" value="PBP5_C"/>
    <property type="match status" value="1"/>
</dbReference>
<comment type="pathway">
    <text evidence="2">Cell wall biogenesis; peptidoglycan biosynthesis.</text>
</comment>
<evidence type="ECO:0000256" key="10">
    <source>
        <dbReference type="ARBA" id="ARBA00022984"/>
    </source>
</evidence>
<dbReference type="EC" id="3.4.16.4" evidence="4"/>
<comment type="similarity">
    <text evidence="3 15">Belongs to the peptidase S11 family.</text>
</comment>
<feature type="chain" id="PRO_5012591294" description="serine-type D-Ala-D-Ala carboxypeptidase" evidence="16">
    <location>
        <begin position="19"/>
        <end position="404"/>
    </location>
</feature>
<keyword evidence="7 16" id="KW-0732">Signal</keyword>
<organism evidence="18 19">
    <name type="scientific">Insolitispirillum peregrinum</name>
    <dbReference type="NCBI Taxonomy" id="80876"/>
    <lineage>
        <taxon>Bacteria</taxon>
        <taxon>Pseudomonadati</taxon>
        <taxon>Pseudomonadota</taxon>
        <taxon>Alphaproteobacteria</taxon>
        <taxon>Rhodospirillales</taxon>
        <taxon>Novispirillaceae</taxon>
        <taxon>Insolitispirillum</taxon>
    </lineage>
</organism>
<dbReference type="InterPro" id="IPR018044">
    <property type="entry name" value="Peptidase_S11"/>
</dbReference>
<evidence type="ECO:0000259" key="17">
    <source>
        <dbReference type="SMART" id="SM00936"/>
    </source>
</evidence>
<dbReference type="UniPathway" id="UPA00219"/>
<accession>A0A1N7IWQ5</accession>
<dbReference type="GO" id="GO:0009252">
    <property type="term" value="P:peptidoglycan biosynthetic process"/>
    <property type="evidence" value="ECO:0007669"/>
    <property type="project" value="UniProtKB-UniPathway"/>
</dbReference>